<keyword evidence="2" id="KW-1133">Transmembrane helix</keyword>
<keyword evidence="2" id="KW-0812">Transmembrane</keyword>
<name>A0A7X0PGG6_9BURK</name>
<reference evidence="3 4" key="1">
    <citation type="submission" date="2020-08" db="EMBL/GenBank/DDBJ databases">
        <title>Functional genomics of gut bacteria from endangered species of beetles.</title>
        <authorList>
            <person name="Carlos-Shanley C."/>
        </authorList>
    </citation>
    <scope>NUCLEOTIDE SEQUENCE [LARGE SCALE GENOMIC DNA]</scope>
    <source>
        <strain evidence="3 4">S00198</strain>
    </source>
</reference>
<evidence type="ECO:0000313" key="4">
    <source>
        <dbReference type="Proteomes" id="UP000575083"/>
    </source>
</evidence>
<feature type="transmembrane region" description="Helical" evidence="2">
    <location>
        <begin position="33"/>
        <end position="51"/>
    </location>
</feature>
<organism evidence="3 4">
    <name type="scientific">Acidovorax soli</name>
    <dbReference type="NCBI Taxonomy" id="592050"/>
    <lineage>
        <taxon>Bacteria</taxon>
        <taxon>Pseudomonadati</taxon>
        <taxon>Pseudomonadota</taxon>
        <taxon>Betaproteobacteria</taxon>
        <taxon>Burkholderiales</taxon>
        <taxon>Comamonadaceae</taxon>
        <taxon>Acidovorax</taxon>
    </lineage>
</organism>
<feature type="compositionally biased region" description="Pro residues" evidence="1">
    <location>
        <begin position="1"/>
        <end position="11"/>
    </location>
</feature>
<proteinExistence type="predicted"/>
<accession>A0A7X0PGG6</accession>
<feature type="region of interest" description="Disordered" evidence="1">
    <location>
        <begin position="1"/>
        <end position="30"/>
    </location>
</feature>
<dbReference type="Proteomes" id="UP000575083">
    <property type="component" value="Unassembled WGS sequence"/>
</dbReference>
<keyword evidence="4" id="KW-1185">Reference proteome</keyword>
<evidence type="ECO:0000256" key="1">
    <source>
        <dbReference type="SAM" id="MobiDB-lite"/>
    </source>
</evidence>
<dbReference type="AlphaFoldDB" id="A0A7X0PGG6"/>
<protein>
    <submittedName>
        <fullName evidence="3">Uncharacterized protein</fullName>
    </submittedName>
</protein>
<sequence length="64" mass="6635">MTRNPLHPPFHAPLASEPASQRASEPAGPGKSLAAWVTAVLSLALCAAVAGRNRIVLRQTPALP</sequence>
<keyword evidence="2" id="KW-0472">Membrane</keyword>
<gene>
    <name evidence="3" type="ORF">HNP48_003709</name>
</gene>
<evidence type="ECO:0000313" key="3">
    <source>
        <dbReference type="EMBL" id="MBB6561021.1"/>
    </source>
</evidence>
<comment type="caution">
    <text evidence="3">The sequence shown here is derived from an EMBL/GenBank/DDBJ whole genome shotgun (WGS) entry which is preliminary data.</text>
</comment>
<evidence type="ECO:0000256" key="2">
    <source>
        <dbReference type="SAM" id="Phobius"/>
    </source>
</evidence>
<dbReference type="EMBL" id="JACHLK010000007">
    <property type="protein sequence ID" value="MBB6561021.1"/>
    <property type="molecule type" value="Genomic_DNA"/>
</dbReference>